<dbReference type="EMBL" id="MHOH01000004">
    <property type="protein sequence ID" value="OGZ61179.1"/>
    <property type="molecule type" value="Genomic_DNA"/>
</dbReference>
<proteinExistence type="predicted"/>
<dbReference type="Proteomes" id="UP000178835">
    <property type="component" value="Unassembled WGS sequence"/>
</dbReference>
<name>A0A1G2HFL0_9BACT</name>
<comment type="caution">
    <text evidence="1">The sequence shown here is derived from an EMBL/GenBank/DDBJ whole genome shotgun (WGS) entry which is preliminary data.</text>
</comment>
<dbReference type="AlphaFoldDB" id="A0A1G2HFL0"/>
<gene>
    <name evidence="1" type="ORF">A2919_00220</name>
</gene>
<sequence>MAEAQQMTEEELIQIIKRDMPGWDLAKDFRLNHRFKGEGNFIVLVQKGSQRKTAVISGGWVVGA</sequence>
<protein>
    <submittedName>
        <fullName evidence="1">Uncharacterized protein</fullName>
    </submittedName>
</protein>
<accession>A0A1G2HFL0</accession>
<reference evidence="1 2" key="1">
    <citation type="journal article" date="2016" name="Nat. Commun.">
        <title>Thousands of microbial genomes shed light on interconnected biogeochemical processes in an aquifer system.</title>
        <authorList>
            <person name="Anantharaman K."/>
            <person name="Brown C.T."/>
            <person name="Hug L.A."/>
            <person name="Sharon I."/>
            <person name="Castelle C.J."/>
            <person name="Probst A.J."/>
            <person name="Thomas B.C."/>
            <person name="Singh A."/>
            <person name="Wilkins M.J."/>
            <person name="Karaoz U."/>
            <person name="Brodie E.L."/>
            <person name="Williams K.H."/>
            <person name="Hubbard S.S."/>
            <person name="Banfield J.F."/>
        </authorList>
    </citation>
    <scope>NUCLEOTIDE SEQUENCE [LARGE SCALE GENOMIC DNA]</scope>
</reference>
<organism evidence="1 2">
    <name type="scientific">Candidatus Spechtbacteria bacterium RIFCSPLOWO2_01_FULL_43_12</name>
    <dbReference type="NCBI Taxonomy" id="1802162"/>
    <lineage>
        <taxon>Bacteria</taxon>
        <taxon>Candidatus Spechtiibacteriota</taxon>
    </lineage>
</organism>
<evidence type="ECO:0000313" key="1">
    <source>
        <dbReference type="EMBL" id="OGZ61179.1"/>
    </source>
</evidence>
<evidence type="ECO:0000313" key="2">
    <source>
        <dbReference type="Proteomes" id="UP000178835"/>
    </source>
</evidence>